<evidence type="ECO:0000313" key="10">
    <source>
        <dbReference type="Proteomes" id="UP000029040"/>
    </source>
</evidence>
<dbReference type="EC" id="3.4.-.-" evidence="8"/>
<evidence type="ECO:0000256" key="3">
    <source>
        <dbReference type="ARBA" id="ARBA00022763"/>
    </source>
</evidence>
<gene>
    <name evidence="9" type="ORF">BSAE_1161</name>
</gene>
<evidence type="ECO:0000256" key="7">
    <source>
        <dbReference type="ARBA" id="ARBA00023239"/>
    </source>
</evidence>
<dbReference type="Pfam" id="PF02586">
    <property type="entry name" value="SRAP"/>
    <property type="match status" value="1"/>
</dbReference>
<evidence type="ECO:0000256" key="8">
    <source>
        <dbReference type="RuleBase" id="RU364100"/>
    </source>
</evidence>
<evidence type="ECO:0000256" key="5">
    <source>
        <dbReference type="ARBA" id="ARBA00023124"/>
    </source>
</evidence>
<dbReference type="GO" id="GO:0106300">
    <property type="term" value="P:protein-DNA covalent cross-linking repair"/>
    <property type="evidence" value="ECO:0007669"/>
    <property type="project" value="InterPro"/>
</dbReference>
<evidence type="ECO:0000256" key="4">
    <source>
        <dbReference type="ARBA" id="ARBA00022801"/>
    </source>
</evidence>
<dbReference type="SUPFAM" id="SSF143081">
    <property type="entry name" value="BB1717-like"/>
    <property type="match status" value="1"/>
</dbReference>
<keyword evidence="7" id="KW-0456">Lyase</keyword>
<dbReference type="EMBL" id="JGZM01000005">
    <property type="protein sequence ID" value="KFI86894.1"/>
    <property type="molecule type" value="Genomic_DNA"/>
</dbReference>
<keyword evidence="5" id="KW-0190">Covalent protein-DNA linkage</keyword>
<dbReference type="PANTHER" id="PTHR13604:SF0">
    <property type="entry name" value="ABASIC SITE PROCESSING PROTEIN HMCES"/>
    <property type="match status" value="1"/>
</dbReference>
<keyword evidence="2 8" id="KW-0645">Protease</keyword>
<keyword evidence="6" id="KW-0238">DNA-binding</keyword>
<comment type="similarity">
    <text evidence="1 8">Belongs to the SOS response-associated peptidase family.</text>
</comment>
<comment type="caution">
    <text evidence="9">The sequence shown here is derived from an EMBL/GenBank/DDBJ whole genome shotgun (WGS) entry which is preliminary data.</text>
</comment>
<evidence type="ECO:0000313" key="9">
    <source>
        <dbReference type="EMBL" id="KFI86894.1"/>
    </source>
</evidence>
<dbReference type="Proteomes" id="UP000029040">
    <property type="component" value="Unassembled WGS sequence"/>
</dbReference>
<dbReference type="Gene3D" id="3.90.1680.10">
    <property type="entry name" value="SOS response associated peptidase-like"/>
    <property type="match status" value="1"/>
</dbReference>
<keyword evidence="3" id="KW-0227">DNA damage</keyword>
<keyword evidence="4 8" id="KW-0378">Hydrolase</keyword>
<dbReference type="InterPro" id="IPR003738">
    <property type="entry name" value="SRAP"/>
</dbReference>
<organism evidence="9 10">
    <name type="scientific">Bifidobacterium pullorum subsp. saeculare DSM 6531 = LMG 14934</name>
    <dbReference type="NCBI Taxonomy" id="1437611"/>
    <lineage>
        <taxon>Bacteria</taxon>
        <taxon>Bacillati</taxon>
        <taxon>Actinomycetota</taxon>
        <taxon>Actinomycetes</taxon>
        <taxon>Bifidobacteriales</taxon>
        <taxon>Bifidobacteriaceae</taxon>
        <taxon>Bifidobacterium</taxon>
    </lineage>
</organism>
<protein>
    <recommendedName>
        <fullName evidence="8">Abasic site processing protein</fullName>
        <ecNumber evidence="8">3.4.-.-</ecNumber>
    </recommendedName>
</protein>
<dbReference type="PANTHER" id="PTHR13604">
    <property type="entry name" value="DC12-RELATED"/>
    <property type="match status" value="1"/>
</dbReference>
<proteinExistence type="inferred from homology"/>
<dbReference type="GO" id="GO:0016829">
    <property type="term" value="F:lyase activity"/>
    <property type="evidence" value="ECO:0007669"/>
    <property type="project" value="UniProtKB-KW"/>
</dbReference>
<dbReference type="InterPro" id="IPR036590">
    <property type="entry name" value="SRAP-like"/>
</dbReference>
<sequence>MPWDPEQVADMLGLDADGLARSVTPSYNIAPGMTIAVISRMADGRSLLSGARWNLIPSWSDTDRLPYPTFNARVESAADKPTFRDAARTGRILVPMLGYYEWDAGHVPYWFHLPDDRPLLAAGLLSIWHGIPTCTILTRRAEGRCARVHDRMPVIIPPGHSYPWLTRRADTHAMLRDADRLGGEAVGLLDSHPVAPLHGDGPGLIEPVAPAPEQGLLFD</sequence>
<dbReference type="AlphaFoldDB" id="A0A087CUE4"/>
<reference evidence="9 10" key="1">
    <citation type="submission" date="2014-03" db="EMBL/GenBank/DDBJ databases">
        <title>Genomics of Bifidobacteria.</title>
        <authorList>
            <person name="Ventura M."/>
            <person name="Milani C."/>
            <person name="Lugli G.A."/>
        </authorList>
    </citation>
    <scope>NUCLEOTIDE SEQUENCE [LARGE SCALE GENOMIC DNA]</scope>
    <source>
        <strain evidence="9 10">LMG 14934</strain>
    </source>
</reference>
<dbReference type="GO" id="GO:0008233">
    <property type="term" value="F:peptidase activity"/>
    <property type="evidence" value="ECO:0007669"/>
    <property type="project" value="UniProtKB-KW"/>
</dbReference>
<name>A0A087CUE4_9BIFI</name>
<evidence type="ECO:0000256" key="2">
    <source>
        <dbReference type="ARBA" id="ARBA00022670"/>
    </source>
</evidence>
<evidence type="ECO:0000256" key="6">
    <source>
        <dbReference type="ARBA" id="ARBA00023125"/>
    </source>
</evidence>
<accession>A0A087CUE4</accession>
<dbReference type="GO" id="GO:0006508">
    <property type="term" value="P:proteolysis"/>
    <property type="evidence" value="ECO:0007669"/>
    <property type="project" value="UniProtKB-KW"/>
</dbReference>
<dbReference type="GO" id="GO:0003697">
    <property type="term" value="F:single-stranded DNA binding"/>
    <property type="evidence" value="ECO:0007669"/>
    <property type="project" value="InterPro"/>
</dbReference>
<evidence type="ECO:0000256" key="1">
    <source>
        <dbReference type="ARBA" id="ARBA00008136"/>
    </source>
</evidence>